<protein>
    <submittedName>
        <fullName evidence="1">Uncharacterized protein</fullName>
    </submittedName>
</protein>
<evidence type="ECO:0000313" key="2">
    <source>
        <dbReference type="Proteomes" id="UP000271227"/>
    </source>
</evidence>
<dbReference type="Proteomes" id="UP000271227">
    <property type="component" value="Unassembled WGS sequence"/>
</dbReference>
<dbReference type="OrthoDB" id="3923182at2"/>
<dbReference type="InParanoid" id="A0A3M0CDV8"/>
<accession>A0A3M0CDV8</accession>
<dbReference type="EMBL" id="REFR01000011">
    <property type="protein sequence ID" value="RMB08014.1"/>
    <property type="molecule type" value="Genomic_DNA"/>
</dbReference>
<evidence type="ECO:0000313" key="1">
    <source>
        <dbReference type="EMBL" id="RMB08014.1"/>
    </source>
</evidence>
<reference evidence="1 2" key="1">
    <citation type="submission" date="2018-10" db="EMBL/GenBank/DDBJ databases">
        <title>Genomic Encyclopedia of Archaeal and Bacterial Type Strains, Phase II (KMG-II): from individual species to whole genera.</title>
        <authorList>
            <person name="Goeker M."/>
        </authorList>
    </citation>
    <scope>NUCLEOTIDE SEQUENCE [LARGE SCALE GENOMIC DNA]</scope>
    <source>
        <strain evidence="1 2">DSM 25217</strain>
    </source>
</reference>
<dbReference type="AlphaFoldDB" id="A0A3M0CDV8"/>
<gene>
    <name evidence="1" type="ORF">BXY39_2109</name>
</gene>
<sequence length="480" mass="50011">MTSVTEVLTALTSATGKQKIEAALKDPAAILAWCPTTLVKSTPLSGSETGSVSLALTDMSYGPLTLDDVSADTDAGTLTVSLSAGTLTGDYALIGQPEEQVTMDTGGAMEALSAAAGDGGNPQQPGTISNAQFDQLQQARSQRVKLNQTAHGRALVGMASQYNDNYNNAFLCSAALRSIWQRNDSVTQMMSHTSNALDAADIAELNEAGGTADGDPPTDQVINPDDTYFGNDIPPHQKSNFTYNYQAFSKKLALYSTLLFSPDPKQQAAAPSVLNFGTDVQSNTGNTQTTIVKMTGPTVYQAVQDGSVTGDAAPNGHDDLVLAMRHIGAGTHTDDHVTLCHRMGLHVADDQIADIQMIYREARGLKTAANTENPASGDLASGDLASGNLASGPLSENAAAATYTMTLTQQPDGAITAQLSETTLNLAGLGIDTASWDGPWAAASKQALAAASFFVNLVQARITGYVEMRLRAVIAAESGS</sequence>
<keyword evidence="2" id="KW-1185">Reference proteome</keyword>
<organism evidence="1 2">
    <name type="scientific">Eilatimonas milleporae</name>
    <dbReference type="NCBI Taxonomy" id="911205"/>
    <lineage>
        <taxon>Bacteria</taxon>
        <taxon>Pseudomonadati</taxon>
        <taxon>Pseudomonadota</taxon>
        <taxon>Alphaproteobacteria</taxon>
        <taxon>Kordiimonadales</taxon>
        <taxon>Kordiimonadaceae</taxon>
        <taxon>Eilatimonas</taxon>
    </lineage>
</organism>
<proteinExistence type="predicted"/>
<name>A0A3M0CDV8_9PROT</name>
<dbReference type="RefSeq" id="WP_121938766.1">
    <property type="nucleotide sequence ID" value="NZ_REFR01000011.1"/>
</dbReference>
<comment type="caution">
    <text evidence="1">The sequence shown here is derived from an EMBL/GenBank/DDBJ whole genome shotgun (WGS) entry which is preliminary data.</text>
</comment>